<name>A0ACB9H3T4_CICIN</name>
<reference evidence="1 2" key="2">
    <citation type="journal article" date="2022" name="Mol. Ecol. Resour.">
        <title>The genomes of chicory, endive, great burdock and yacon provide insights into Asteraceae paleo-polyploidization history and plant inulin production.</title>
        <authorList>
            <person name="Fan W."/>
            <person name="Wang S."/>
            <person name="Wang H."/>
            <person name="Wang A."/>
            <person name="Jiang F."/>
            <person name="Liu H."/>
            <person name="Zhao H."/>
            <person name="Xu D."/>
            <person name="Zhang Y."/>
        </authorList>
    </citation>
    <scope>NUCLEOTIDE SEQUENCE [LARGE SCALE GENOMIC DNA]</scope>
    <source>
        <strain evidence="2">cv. Punajuju</strain>
        <tissue evidence="1">Leaves</tissue>
    </source>
</reference>
<evidence type="ECO:0000313" key="1">
    <source>
        <dbReference type="EMBL" id="KAI3790339.1"/>
    </source>
</evidence>
<accession>A0ACB9H3T4</accession>
<proteinExistence type="predicted"/>
<sequence length="556" mass="63553">MASINPFLGPNSGDKAWVDQISKTLKKQLAVTIDTPPVSIFEIPKILKEENLEAYVPQRIGLGPNHHFQPELYQKMEQNKLTSMKRVLKPHQFQNYEDQVVEKIREIIPIIRACYDLYLDIDDETMAWLFAIDGLFLIDQLGAYSDHQFPIDAKDFIMLENQVPLIVLKEIKTTLSGGINVKAQEDYWESKFGFFCKAHSPFLLYEEKMDFSRVNHLLDYMYHSIVNNETLISTEVYFTNPGSGPSEKDIKQELLDIFIQIIGLIPLTKPFLQIAESFKKNLSDSTKKEATVEEIKVPSVSKLHNIAGVKFRLSPKNGGIRNVKFILEKERFCYLPLICVNMDSEVILRNLIAYEKLMANNSFTSGFSLELTEYVDFMCGIIDNAKDVKLLRDEKIIMGDLGDEEIVKLFNGIGRSHGNMKMGSELRRTVRQLNEVYENTPRIWVQRMAEKQLRGSVNIITFIISISGTLICIREVYMKVYGSNPPHIMLVHFVKTILSRSLLHRFPRLSLHFPAAILSVSPSLLDSRSSQHGNMEIGKSKGARWGEGSQLHNKSD</sequence>
<dbReference type="Proteomes" id="UP001055811">
    <property type="component" value="Linkage Group LG01"/>
</dbReference>
<evidence type="ECO:0000313" key="2">
    <source>
        <dbReference type="Proteomes" id="UP001055811"/>
    </source>
</evidence>
<keyword evidence="2" id="KW-1185">Reference proteome</keyword>
<reference evidence="2" key="1">
    <citation type="journal article" date="2022" name="Mol. Ecol. Resour.">
        <title>The genomes of chicory, endive, great burdock and yacon provide insights into Asteraceae palaeo-polyploidization history and plant inulin production.</title>
        <authorList>
            <person name="Fan W."/>
            <person name="Wang S."/>
            <person name="Wang H."/>
            <person name="Wang A."/>
            <person name="Jiang F."/>
            <person name="Liu H."/>
            <person name="Zhao H."/>
            <person name="Xu D."/>
            <person name="Zhang Y."/>
        </authorList>
    </citation>
    <scope>NUCLEOTIDE SEQUENCE [LARGE SCALE GENOMIC DNA]</scope>
    <source>
        <strain evidence="2">cv. Punajuju</strain>
    </source>
</reference>
<dbReference type="EMBL" id="CM042009">
    <property type="protein sequence ID" value="KAI3790339.1"/>
    <property type="molecule type" value="Genomic_DNA"/>
</dbReference>
<organism evidence="1 2">
    <name type="scientific">Cichorium intybus</name>
    <name type="common">Chicory</name>
    <dbReference type="NCBI Taxonomy" id="13427"/>
    <lineage>
        <taxon>Eukaryota</taxon>
        <taxon>Viridiplantae</taxon>
        <taxon>Streptophyta</taxon>
        <taxon>Embryophyta</taxon>
        <taxon>Tracheophyta</taxon>
        <taxon>Spermatophyta</taxon>
        <taxon>Magnoliopsida</taxon>
        <taxon>eudicotyledons</taxon>
        <taxon>Gunneridae</taxon>
        <taxon>Pentapetalae</taxon>
        <taxon>asterids</taxon>
        <taxon>campanulids</taxon>
        <taxon>Asterales</taxon>
        <taxon>Asteraceae</taxon>
        <taxon>Cichorioideae</taxon>
        <taxon>Cichorieae</taxon>
        <taxon>Cichoriinae</taxon>
        <taxon>Cichorium</taxon>
    </lineage>
</organism>
<protein>
    <submittedName>
        <fullName evidence="1">Uncharacterized protein</fullName>
    </submittedName>
</protein>
<comment type="caution">
    <text evidence="1">The sequence shown here is derived from an EMBL/GenBank/DDBJ whole genome shotgun (WGS) entry which is preliminary data.</text>
</comment>
<gene>
    <name evidence="1" type="ORF">L2E82_03304</name>
</gene>